<evidence type="ECO:0000256" key="1">
    <source>
        <dbReference type="SAM" id="Coils"/>
    </source>
</evidence>
<keyword evidence="1" id="KW-0175">Coiled coil</keyword>
<organism evidence="3 4">
    <name type="scientific">Oikopleura dioica</name>
    <name type="common">Tunicate</name>
    <dbReference type="NCBI Taxonomy" id="34765"/>
    <lineage>
        <taxon>Eukaryota</taxon>
        <taxon>Metazoa</taxon>
        <taxon>Chordata</taxon>
        <taxon>Tunicata</taxon>
        <taxon>Appendicularia</taxon>
        <taxon>Copelata</taxon>
        <taxon>Oikopleuridae</taxon>
        <taxon>Oikopleura</taxon>
    </lineage>
</organism>
<keyword evidence="4" id="KW-1185">Reference proteome</keyword>
<feature type="compositionally biased region" description="Acidic residues" evidence="2">
    <location>
        <begin position="247"/>
        <end position="273"/>
    </location>
</feature>
<dbReference type="EMBL" id="OU015567">
    <property type="protein sequence ID" value="CAG5109711.1"/>
    <property type="molecule type" value="Genomic_DNA"/>
</dbReference>
<evidence type="ECO:0000256" key="2">
    <source>
        <dbReference type="SAM" id="MobiDB-lite"/>
    </source>
</evidence>
<feature type="compositionally biased region" description="Basic and acidic residues" evidence="2">
    <location>
        <begin position="237"/>
        <end position="246"/>
    </location>
</feature>
<reference evidence="3 4" key="1">
    <citation type="submission" date="2021-04" db="EMBL/GenBank/DDBJ databases">
        <authorList>
            <person name="Bliznina A."/>
        </authorList>
    </citation>
    <scope>NUCLEOTIDE SEQUENCE [LARGE SCALE GENOMIC DNA]</scope>
</reference>
<proteinExistence type="predicted"/>
<name>A0ABN7SWE7_OIKDI</name>
<dbReference type="Proteomes" id="UP001158576">
    <property type="component" value="Chromosome 2"/>
</dbReference>
<feature type="coiled-coil region" evidence="1">
    <location>
        <begin position="166"/>
        <end position="193"/>
    </location>
</feature>
<evidence type="ECO:0000313" key="4">
    <source>
        <dbReference type="Proteomes" id="UP001158576"/>
    </source>
</evidence>
<sequence>MKLFKYLTVASVVQGGAMFAANEDERNCMRDCKNARDCRGESATDDNDSPAECVIQCRKECLPRKDLLRSHFAPDKRQHHADKKHQRKIERISERILRKQANPPPLMKSINQMIEDGEIPARFGDCLEREKDALECAGQGKEFWPCKREMIQNCLEQYGFFENLNNEEVAELLKDIETNAENMVEALAEIEAEGAMQMDAVEEDPEEKLQMLHDSIKENGRAEDKVDLSAALEKIKYRPSFETRPEEAEEEEEEEEEEPEYEEEEEEEEEEEGNVMLGDIGFDQQFFGREYEEEEEEEEAAEIPRVLKEEPEQKVEAVFSIRSKNNNGRPDNSPVIKHKHQFYAAIADNLTQDELVNAMCSCRTSMEPFRINNYLKKHGMAIEWHHHEDTCKWCVFSKSKKCSNCIKYWENQEGTDAQVISNNCETFKEALRNPKIDFSMPKPDPCPMKNLHNGKFNEYQKEGEFAANYESFKQLYKNGGNMPKPAH</sequence>
<feature type="region of interest" description="Disordered" evidence="2">
    <location>
        <begin position="237"/>
        <end position="277"/>
    </location>
</feature>
<protein>
    <submittedName>
        <fullName evidence="3">Oidioi.mRNA.OKI2018_I69.chr2.g4215.t1.cds</fullName>
    </submittedName>
</protein>
<evidence type="ECO:0000313" key="3">
    <source>
        <dbReference type="EMBL" id="CAG5109711.1"/>
    </source>
</evidence>
<gene>
    <name evidence="3" type="ORF">OKIOD_LOCUS12980</name>
</gene>
<accession>A0ABN7SWE7</accession>